<comment type="caution">
    <text evidence="1">The sequence shown here is derived from an EMBL/GenBank/DDBJ whole genome shotgun (WGS) entry which is preliminary data.</text>
</comment>
<gene>
    <name evidence="1" type="ORF">M8C21_021073</name>
</gene>
<organism evidence="1 2">
    <name type="scientific">Ambrosia artemisiifolia</name>
    <name type="common">Common ragweed</name>
    <dbReference type="NCBI Taxonomy" id="4212"/>
    <lineage>
        <taxon>Eukaryota</taxon>
        <taxon>Viridiplantae</taxon>
        <taxon>Streptophyta</taxon>
        <taxon>Embryophyta</taxon>
        <taxon>Tracheophyta</taxon>
        <taxon>Spermatophyta</taxon>
        <taxon>Magnoliopsida</taxon>
        <taxon>eudicotyledons</taxon>
        <taxon>Gunneridae</taxon>
        <taxon>Pentapetalae</taxon>
        <taxon>asterids</taxon>
        <taxon>campanulids</taxon>
        <taxon>Asterales</taxon>
        <taxon>Asteraceae</taxon>
        <taxon>Asteroideae</taxon>
        <taxon>Heliantheae alliance</taxon>
        <taxon>Heliantheae</taxon>
        <taxon>Ambrosia</taxon>
    </lineage>
</organism>
<dbReference type="Proteomes" id="UP001206925">
    <property type="component" value="Unassembled WGS sequence"/>
</dbReference>
<sequence length="76" mass="8319">GIETLNLSPKFCEFSSVIFVFFKPSAATSPSYMHHNLLVAHSKKLKKLNVGGLELILNLQTCTNGSAWVGWALQAI</sequence>
<feature type="non-terminal residue" evidence="1">
    <location>
        <position position="76"/>
    </location>
</feature>
<evidence type="ECO:0000313" key="1">
    <source>
        <dbReference type="EMBL" id="KAI7729546.1"/>
    </source>
</evidence>
<reference evidence="1" key="1">
    <citation type="submission" date="2022-06" db="EMBL/GenBank/DDBJ databases">
        <title>Uncovering the hologenomic basis of an extraordinary plant invasion.</title>
        <authorList>
            <person name="Bieker V.C."/>
            <person name="Martin M.D."/>
            <person name="Gilbert T."/>
            <person name="Hodgins K."/>
            <person name="Battlay P."/>
            <person name="Petersen B."/>
            <person name="Wilson J."/>
        </authorList>
    </citation>
    <scope>NUCLEOTIDE SEQUENCE</scope>
    <source>
        <strain evidence="1">AA19_3_7</strain>
        <tissue evidence="1">Leaf</tissue>
    </source>
</reference>
<name>A0AAD5BW75_AMBAR</name>
<keyword evidence="2" id="KW-1185">Reference proteome</keyword>
<evidence type="ECO:0000313" key="2">
    <source>
        <dbReference type="Proteomes" id="UP001206925"/>
    </source>
</evidence>
<accession>A0AAD5BW75</accession>
<proteinExistence type="predicted"/>
<dbReference type="AlphaFoldDB" id="A0AAD5BW75"/>
<protein>
    <submittedName>
        <fullName evidence="1">Uncharacterized protein</fullName>
    </submittedName>
</protein>
<dbReference type="EMBL" id="JAMZMK010010979">
    <property type="protein sequence ID" value="KAI7729546.1"/>
    <property type="molecule type" value="Genomic_DNA"/>
</dbReference>